<organism evidence="1">
    <name type="scientific">Phaffia rhodozyma</name>
    <name type="common">Yeast</name>
    <name type="synonym">Xanthophyllomyces dendrorhous</name>
    <dbReference type="NCBI Taxonomy" id="264483"/>
    <lineage>
        <taxon>Eukaryota</taxon>
        <taxon>Fungi</taxon>
        <taxon>Dikarya</taxon>
        <taxon>Basidiomycota</taxon>
        <taxon>Agaricomycotina</taxon>
        <taxon>Tremellomycetes</taxon>
        <taxon>Cystofilobasidiales</taxon>
        <taxon>Mrakiaceae</taxon>
        <taxon>Phaffia</taxon>
    </lineage>
</organism>
<proteinExistence type="evidence at transcript level"/>
<evidence type="ECO:0000313" key="1">
    <source>
        <dbReference type="EMBL" id="AOR51840.1"/>
    </source>
</evidence>
<name>A0A1C9U697_PHARH</name>
<sequence length="150" mass="17066">MMEMMLEMMSEATLDSELCRAYLTIPSDVPKTLKAALMGRHRKEWEEAARKEMESFGKHSVYTLVHRPANRNTVGCRAVLAEKKNTEGKVIGRKVRFVAQGFSQRPDSTLTRPTHPSSSLLPFVYFLRKQPNTTGTSTRWMSRPRSSMGT</sequence>
<accession>A0A1C9U697</accession>
<dbReference type="AlphaFoldDB" id="A0A1C9U697"/>
<protein>
    <submittedName>
        <fullName evidence="1">Integrase</fullName>
    </submittedName>
</protein>
<reference evidence="1" key="1">
    <citation type="journal article" date="2016" name="PLoS ONE">
        <title>The Involvement of Mig1 from Xanthophyllomyces dendrorhous in Catabolic Repression: An Active Mechanism Contributing to the Regulation of Carotenoid Production.</title>
        <authorList>
            <person name="Alcaino J."/>
            <person name="Bravo N."/>
            <person name="Cordova P."/>
            <person name="Marcoleta A.E."/>
            <person name="Contreras G."/>
            <person name="Barahona S."/>
            <person name="Sepulveda D."/>
            <person name="Fernandez-Lobato M."/>
            <person name="Baeza M."/>
            <person name="Cifuentes V."/>
        </authorList>
    </citation>
    <scope>NUCLEOTIDE SEQUENCE</scope>
    <source>
        <strain evidence="1">UCD 67-385</strain>
    </source>
</reference>
<dbReference type="EMBL" id="KX384903">
    <property type="protein sequence ID" value="AOR51840.1"/>
    <property type="molecule type" value="mRNA"/>
</dbReference>